<evidence type="ECO:0000256" key="12">
    <source>
        <dbReference type="ARBA" id="ARBA00031899"/>
    </source>
</evidence>
<evidence type="ECO:0000313" key="17">
    <source>
        <dbReference type="Proteomes" id="UP000293912"/>
    </source>
</evidence>
<evidence type="ECO:0000256" key="6">
    <source>
        <dbReference type="ARBA" id="ARBA00022679"/>
    </source>
</evidence>
<proteinExistence type="inferred from homology"/>
<name>A0A4P6WXU1_HYDPS</name>
<dbReference type="InterPro" id="IPR051211">
    <property type="entry name" value="PG_lysyltransferase"/>
</dbReference>
<evidence type="ECO:0000256" key="10">
    <source>
        <dbReference type="ARBA" id="ARBA00023136"/>
    </source>
</evidence>
<comment type="similarity">
    <text evidence="2">Belongs to the LPG synthase family.</text>
</comment>
<feature type="transmembrane region" description="Helical" evidence="14">
    <location>
        <begin position="182"/>
        <end position="205"/>
    </location>
</feature>
<comment type="catalytic activity">
    <reaction evidence="13">
        <text>L-lysyl-tRNA(Lys) + a 1,2-diacyl-sn-glycero-3-phospho-(1'-sn-glycerol) = a 1,2-diacyl-sn-glycero-3-phospho-1'-(3'-O-L-lysyl)-sn-glycerol + tRNA(Lys)</text>
        <dbReference type="Rhea" id="RHEA:10668"/>
        <dbReference type="Rhea" id="RHEA-COMP:9696"/>
        <dbReference type="Rhea" id="RHEA-COMP:9697"/>
        <dbReference type="ChEBI" id="CHEBI:64716"/>
        <dbReference type="ChEBI" id="CHEBI:75792"/>
        <dbReference type="ChEBI" id="CHEBI:78442"/>
        <dbReference type="ChEBI" id="CHEBI:78529"/>
        <dbReference type="EC" id="2.3.2.3"/>
    </reaction>
</comment>
<evidence type="ECO:0000256" key="3">
    <source>
        <dbReference type="ARBA" id="ARBA00012014"/>
    </source>
</evidence>
<keyword evidence="6 16" id="KW-0808">Transferase</keyword>
<dbReference type="GO" id="GO:0006629">
    <property type="term" value="P:lipid metabolic process"/>
    <property type="evidence" value="ECO:0007669"/>
    <property type="project" value="UniProtKB-KW"/>
</dbReference>
<keyword evidence="9" id="KW-0443">Lipid metabolism</keyword>
<feature type="transmembrane region" description="Helical" evidence="14">
    <location>
        <begin position="225"/>
        <end position="244"/>
    </location>
</feature>
<feature type="transmembrane region" description="Helical" evidence="14">
    <location>
        <begin position="463"/>
        <end position="483"/>
    </location>
</feature>
<dbReference type="SUPFAM" id="SSF55729">
    <property type="entry name" value="Acyl-CoA N-acyltransferases (Nat)"/>
    <property type="match status" value="1"/>
</dbReference>
<evidence type="ECO:0000256" key="13">
    <source>
        <dbReference type="ARBA" id="ARBA00047540"/>
    </source>
</evidence>
<dbReference type="Pfam" id="PF09924">
    <property type="entry name" value="LPG_synthase_C"/>
    <property type="match status" value="1"/>
</dbReference>
<dbReference type="InterPro" id="IPR022791">
    <property type="entry name" value="L-PG_synthase/AglD"/>
</dbReference>
<feature type="transmembrane region" description="Helical" evidence="14">
    <location>
        <begin position="27"/>
        <end position="49"/>
    </location>
</feature>
<feature type="transmembrane region" description="Helical" evidence="14">
    <location>
        <begin position="251"/>
        <end position="274"/>
    </location>
</feature>
<comment type="subcellular location">
    <subcellularLocation>
        <location evidence="1">Cell membrane</location>
        <topology evidence="1">Multi-pass membrane protein</topology>
    </subcellularLocation>
</comment>
<evidence type="ECO:0000256" key="2">
    <source>
        <dbReference type="ARBA" id="ARBA00008627"/>
    </source>
</evidence>
<feature type="transmembrane region" description="Helical" evidence="14">
    <location>
        <begin position="426"/>
        <end position="443"/>
    </location>
</feature>
<evidence type="ECO:0000256" key="14">
    <source>
        <dbReference type="SAM" id="Phobius"/>
    </source>
</evidence>
<evidence type="ECO:0000256" key="7">
    <source>
        <dbReference type="ARBA" id="ARBA00022692"/>
    </source>
</evidence>
<evidence type="ECO:0000256" key="5">
    <source>
        <dbReference type="ARBA" id="ARBA00022475"/>
    </source>
</evidence>
<reference evidence="16 17" key="1">
    <citation type="submission" date="2019-03" db="EMBL/GenBank/DDBJ databases">
        <authorList>
            <person name="Sebastian G."/>
            <person name="Baumann P."/>
            <person name="Ruckert C."/>
            <person name="Kalinowski J."/>
            <person name="Nebel B."/>
            <person name="Takors R."/>
            <person name="Blombach B."/>
        </authorList>
    </citation>
    <scope>NUCLEOTIDE SEQUENCE [LARGE SCALE GENOMIC DNA]</scope>
    <source>
        <strain evidence="16 17">DSM 1084</strain>
    </source>
</reference>
<dbReference type="InterPro" id="IPR024320">
    <property type="entry name" value="LPG_synthase_C"/>
</dbReference>
<dbReference type="NCBIfam" id="NF033480">
    <property type="entry name" value="bifunc_MprF"/>
    <property type="match status" value="1"/>
</dbReference>
<keyword evidence="10 14" id="KW-0472">Membrane</keyword>
<dbReference type="GO" id="GO:0055091">
    <property type="term" value="P:phospholipid homeostasis"/>
    <property type="evidence" value="ECO:0007669"/>
    <property type="project" value="TreeGrafter"/>
</dbReference>
<feature type="transmembrane region" description="Helical" evidence="14">
    <location>
        <begin position="330"/>
        <end position="355"/>
    </location>
</feature>
<feature type="domain" description="Phosphatidylglycerol lysyltransferase C-terminal" evidence="15">
    <location>
        <begin position="552"/>
        <end position="835"/>
    </location>
</feature>
<feature type="transmembrane region" description="Helical" evidence="14">
    <location>
        <begin position="403"/>
        <end position="420"/>
    </location>
</feature>
<dbReference type="InterPro" id="IPR016181">
    <property type="entry name" value="Acyl_CoA_acyltransferase"/>
</dbReference>
<feature type="transmembrane region" description="Helical" evidence="14">
    <location>
        <begin position="69"/>
        <end position="87"/>
    </location>
</feature>
<dbReference type="GO" id="GO:0047637">
    <property type="term" value="F:phosphatidylglycerol alanyltransferase activity"/>
    <property type="evidence" value="ECO:0007669"/>
    <property type="project" value="TreeGrafter"/>
</dbReference>
<dbReference type="Pfam" id="PF03706">
    <property type="entry name" value="LPG_synthase_TM"/>
    <property type="match status" value="1"/>
</dbReference>
<dbReference type="KEGG" id="hpse:HPF_00680"/>
<dbReference type="GO" id="GO:0046677">
    <property type="term" value="P:response to antibiotic"/>
    <property type="evidence" value="ECO:0007669"/>
    <property type="project" value="UniProtKB-KW"/>
</dbReference>
<evidence type="ECO:0000256" key="4">
    <source>
        <dbReference type="ARBA" id="ARBA00021546"/>
    </source>
</evidence>
<feature type="transmembrane region" description="Helical" evidence="14">
    <location>
        <begin position="375"/>
        <end position="396"/>
    </location>
</feature>
<keyword evidence="17" id="KW-1185">Reference proteome</keyword>
<keyword evidence="5" id="KW-1003">Cell membrane</keyword>
<dbReference type="EC" id="2.3.2.3" evidence="3"/>
<evidence type="ECO:0000256" key="9">
    <source>
        <dbReference type="ARBA" id="ARBA00023098"/>
    </source>
</evidence>
<dbReference type="GO" id="GO:0005886">
    <property type="term" value="C:plasma membrane"/>
    <property type="evidence" value="ECO:0007669"/>
    <property type="project" value="UniProtKB-SubCell"/>
</dbReference>
<dbReference type="RefSeq" id="WP_133155444.1">
    <property type="nucleotide sequence ID" value="NZ_CP037867.1"/>
</dbReference>
<keyword evidence="16" id="KW-0012">Acyltransferase</keyword>
<keyword evidence="8 14" id="KW-1133">Transmembrane helix</keyword>
<keyword evidence="7 14" id="KW-0812">Transmembrane</keyword>
<feature type="transmembrane region" description="Helical" evidence="14">
    <location>
        <begin position="503"/>
        <end position="524"/>
    </location>
</feature>
<dbReference type="GO" id="GO:0050071">
    <property type="term" value="F:phosphatidylglycerol lysyltransferase activity"/>
    <property type="evidence" value="ECO:0007669"/>
    <property type="project" value="UniProtKB-EC"/>
</dbReference>
<dbReference type="AlphaFoldDB" id="A0A4P6WXU1"/>
<evidence type="ECO:0000256" key="8">
    <source>
        <dbReference type="ARBA" id="ARBA00022989"/>
    </source>
</evidence>
<sequence length="863" mass="92213" precursor="true">MSSPRFSSKWLLSAPELLTARLTRWRFWLRLGVGLLLFGLVAEAVLRVLNGFSYGAVMAAAKDTPAGDLLAAVAATALSFLALTLYDRSALQYAGARLPYRVVAQTSFIAYALSNTVGLGVFTGGAVRLRLYGAAGLEAGQISRAIAFNALGFTVGIAVVGAAALVWGAESVASLLRAPPELLRAAGLASLLVTAAALGACRRGGRWSFRGWTFRLPSASLAGQQLLISALDVVAAAAVLWVLLPAGSVGFPAFVGFYSLAIAVGVVSHVPGGLGVFEAVLLLALGQQVPADRLVGALVLYRVIYHLLPLALALLLLVGSSWRRGVSTPLVRAASALAPLLLSAFTFVSGVVLLVSGATPATEDATAHLRQFVPLPAVEAAHFLASVIGLALLFVARGMLLRLDVAWWAGLVLALASLVLCLPKGIAVSEAVLLGLLALSLALSHRHFDRRAALLSLAFSRGWLAAVLAVVAAVAALLVFVYQDTAYVDTVWWRFEFDGHAPRSLRAMVAVALLTLCVALAHLLHRAPPALPRPDAAELARAQAVVMAQDSAGAGLALMGDKCLMFSESGRAFLMFSRKGRSWVALYDPVGPREEWPELVWRFVELAGESGGRAAFYQVRPQALPVYLDAGLRVYKLGECATVELAGFSLEGKRRANLRHGVARAQRDGLAFEWLPAGAAEAVFDALQAVSDDWLGRQDTAEKAFSLGAFSREYVMRQPVALVRHEGRIVAFATMLVTGLSAEAAVDLMRQRGDAPKTTMDFLFTQIILHLREQGVARFNLGMVPLSGMASHRLAPRWQRLGRLLFNHGENFYNFQGLRSFKEKFDPVWEPRYLAAPGGLSPLLVLSDTAALIAGGWRRVITK</sequence>
<feature type="transmembrane region" description="Helical" evidence="14">
    <location>
        <begin position="147"/>
        <end position="170"/>
    </location>
</feature>
<evidence type="ECO:0000313" key="16">
    <source>
        <dbReference type="EMBL" id="QBM26171.1"/>
    </source>
</evidence>
<gene>
    <name evidence="16" type="primary">mprF</name>
    <name evidence="16" type="ORF">HPF_00680</name>
</gene>
<evidence type="ECO:0000259" key="15">
    <source>
        <dbReference type="Pfam" id="PF09924"/>
    </source>
</evidence>
<evidence type="ECO:0000256" key="1">
    <source>
        <dbReference type="ARBA" id="ARBA00004651"/>
    </source>
</evidence>
<dbReference type="PANTHER" id="PTHR34697">
    <property type="entry name" value="PHOSPHATIDYLGLYCEROL LYSYLTRANSFERASE"/>
    <property type="match status" value="1"/>
</dbReference>
<organism evidence="16 17">
    <name type="scientific">Hydrogenophaga pseudoflava</name>
    <name type="common">Pseudomonas carboxydoflava</name>
    <dbReference type="NCBI Taxonomy" id="47421"/>
    <lineage>
        <taxon>Bacteria</taxon>
        <taxon>Pseudomonadati</taxon>
        <taxon>Pseudomonadota</taxon>
        <taxon>Betaproteobacteria</taxon>
        <taxon>Burkholderiales</taxon>
        <taxon>Comamonadaceae</taxon>
        <taxon>Hydrogenophaga</taxon>
    </lineage>
</organism>
<accession>A0A4P6WXU1</accession>
<feature type="transmembrane region" description="Helical" evidence="14">
    <location>
        <begin position="294"/>
        <end position="318"/>
    </location>
</feature>
<dbReference type="EMBL" id="CP037867">
    <property type="protein sequence ID" value="QBM26171.1"/>
    <property type="molecule type" value="Genomic_DNA"/>
</dbReference>
<evidence type="ECO:0000256" key="11">
    <source>
        <dbReference type="ARBA" id="ARBA00023251"/>
    </source>
</evidence>
<dbReference type="Proteomes" id="UP000293912">
    <property type="component" value="Chromosome"/>
</dbReference>
<dbReference type="PANTHER" id="PTHR34697:SF2">
    <property type="entry name" value="PHOSPHATIDYLGLYCEROL LYSYLTRANSFERASE"/>
    <property type="match status" value="1"/>
</dbReference>
<protein>
    <recommendedName>
        <fullName evidence="4">Phosphatidylglycerol lysyltransferase</fullName>
        <ecNumber evidence="3">2.3.2.3</ecNumber>
    </recommendedName>
    <alternativeName>
        <fullName evidence="12">Lysylphosphatidylglycerol synthase</fullName>
    </alternativeName>
</protein>
<keyword evidence="11" id="KW-0046">Antibiotic resistance</keyword>